<evidence type="ECO:0000313" key="1">
    <source>
        <dbReference type="EMBL" id="TKI51570.1"/>
    </source>
</evidence>
<accession>A0ABY2T6J7</accession>
<comment type="caution">
    <text evidence="1">The sequence shown here is derived from an EMBL/GenBank/DDBJ whole genome shotgun (WGS) entry which is preliminary data.</text>
</comment>
<dbReference type="Proteomes" id="UP000308539">
    <property type="component" value="Unassembled WGS sequence"/>
</dbReference>
<protein>
    <recommendedName>
        <fullName evidence="3">Transcription initiation factor TFIIIB</fullName>
    </recommendedName>
</protein>
<dbReference type="EMBL" id="SZPV01000055">
    <property type="protein sequence ID" value="TKI51570.1"/>
    <property type="molecule type" value="Genomic_DNA"/>
</dbReference>
<reference evidence="1 2" key="1">
    <citation type="submission" date="2019-04" db="EMBL/GenBank/DDBJ databases">
        <title>Lysinibacillus genome sequencing.</title>
        <authorList>
            <person name="Dunlap C."/>
        </authorList>
    </citation>
    <scope>NUCLEOTIDE SEQUENCE [LARGE SCALE GENOMIC DNA]</scope>
    <source>
        <strain evidence="1 2">NBRC 109424</strain>
    </source>
</reference>
<sequence length="66" mass="6967">MENSKLICKACGGDSFVSGQVGSETSQGNVRPIGSVFSVGSPYIFNFCKDCGEVASIKVTKPQKFT</sequence>
<proteinExistence type="predicted"/>
<name>A0ABY2T6J7_9BACI</name>
<organism evidence="1 2">
    <name type="scientific">Lysinibacillus varians</name>
    <dbReference type="NCBI Taxonomy" id="1145276"/>
    <lineage>
        <taxon>Bacteria</taxon>
        <taxon>Bacillati</taxon>
        <taxon>Bacillota</taxon>
        <taxon>Bacilli</taxon>
        <taxon>Bacillales</taxon>
        <taxon>Bacillaceae</taxon>
        <taxon>Lysinibacillus</taxon>
    </lineage>
</organism>
<evidence type="ECO:0000313" key="2">
    <source>
        <dbReference type="Proteomes" id="UP000308539"/>
    </source>
</evidence>
<gene>
    <name evidence="1" type="ORF">FC752_21620</name>
</gene>
<dbReference type="RefSeq" id="WP_025219771.1">
    <property type="nucleotide sequence ID" value="NZ_CP006837.1"/>
</dbReference>
<keyword evidence="2" id="KW-1185">Reference proteome</keyword>
<evidence type="ECO:0008006" key="3">
    <source>
        <dbReference type="Google" id="ProtNLM"/>
    </source>
</evidence>